<evidence type="ECO:0000313" key="4">
    <source>
        <dbReference type="WBParaSite" id="GPUH_0002372701-mRNA-1"/>
    </source>
</evidence>
<reference evidence="2 3" key="2">
    <citation type="submission" date="2018-11" db="EMBL/GenBank/DDBJ databases">
        <authorList>
            <consortium name="Pathogen Informatics"/>
        </authorList>
    </citation>
    <scope>NUCLEOTIDE SEQUENCE [LARGE SCALE GENOMIC DNA]</scope>
</reference>
<organism evidence="4">
    <name type="scientific">Gongylonema pulchrum</name>
    <dbReference type="NCBI Taxonomy" id="637853"/>
    <lineage>
        <taxon>Eukaryota</taxon>
        <taxon>Metazoa</taxon>
        <taxon>Ecdysozoa</taxon>
        <taxon>Nematoda</taxon>
        <taxon>Chromadorea</taxon>
        <taxon>Rhabditida</taxon>
        <taxon>Spirurina</taxon>
        <taxon>Spiruromorpha</taxon>
        <taxon>Spiruroidea</taxon>
        <taxon>Gongylonematidae</taxon>
        <taxon>Gongylonema</taxon>
    </lineage>
</organism>
<accession>A0A183ERV6</accession>
<dbReference type="PANTHER" id="PTHR22891">
    <property type="entry name" value="EUKARYOTIC TRANSLATION INITIATION FACTOR 2C"/>
    <property type="match status" value="1"/>
</dbReference>
<evidence type="ECO:0000313" key="3">
    <source>
        <dbReference type="Proteomes" id="UP000271098"/>
    </source>
</evidence>
<dbReference type="InterPro" id="IPR012337">
    <property type="entry name" value="RNaseH-like_sf"/>
</dbReference>
<dbReference type="OrthoDB" id="10252740at2759"/>
<dbReference type="InterPro" id="IPR003165">
    <property type="entry name" value="Piwi"/>
</dbReference>
<evidence type="ECO:0000313" key="2">
    <source>
        <dbReference type="EMBL" id="VDN41832.1"/>
    </source>
</evidence>
<reference evidence="4" key="1">
    <citation type="submission" date="2016-06" db="UniProtKB">
        <authorList>
            <consortium name="WormBaseParasite"/>
        </authorList>
    </citation>
    <scope>IDENTIFICATION</scope>
</reference>
<keyword evidence="3" id="KW-1185">Reference proteome</keyword>
<proteinExistence type="predicted"/>
<dbReference type="Proteomes" id="UP000271098">
    <property type="component" value="Unassembled WGS sequence"/>
</dbReference>
<dbReference type="AlphaFoldDB" id="A0A183ERV6"/>
<dbReference type="SUPFAM" id="SSF53098">
    <property type="entry name" value="Ribonuclease H-like"/>
    <property type="match status" value="1"/>
</dbReference>
<dbReference type="Gene3D" id="3.30.420.10">
    <property type="entry name" value="Ribonuclease H-like superfamily/Ribonuclease H"/>
    <property type="match status" value="1"/>
</dbReference>
<protein>
    <submittedName>
        <fullName evidence="4">Piwi domain-containing protein</fullName>
    </submittedName>
</protein>
<dbReference type="GO" id="GO:0003676">
    <property type="term" value="F:nucleic acid binding"/>
    <property type="evidence" value="ECO:0007669"/>
    <property type="project" value="InterPro"/>
</dbReference>
<sequence length="185" mass="20976">MRAREVPKKSATLENIVNKLNCKNFGQCYGVIPESFAGNKWITMGKTLIIGYDVMEGEIEAFRVGMRRYAKTTKGIENYSPRIVCIIACKRHNKRFALDNGRMLENCLPLTVIDKDITRPDTTEFFMQSHKIIKGTGKLPAYSMPLNEANLTMDEAQSLMMALCVELVAWISYRKTVMEVLIGIV</sequence>
<feature type="domain" description="Piwi" evidence="1">
    <location>
        <begin position="54"/>
        <end position="173"/>
    </location>
</feature>
<dbReference type="InterPro" id="IPR036397">
    <property type="entry name" value="RNaseH_sf"/>
</dbReference>
<evidence type="ECO:0000259" key="1">
    <source>
        <dbReference type="Pfam" id="PF02171"/>
    </source>
</evidence>
<gene>
    <name evidence="2" type="ORF">GPUH_LOCUS23697</name>
</gene>
<dbReference type="EMBL" id="UYRT01098651">
    <property type="protein sequence ID" value="VDN41832.1"/>
    <property type="molecule type" value="Genomic_DNA"/>
</dbReference>
<dbReference type="Pfam" id="PF02171">
    <property type="entry name" value="Piwi"/>
    <property type="match status" value="1"/>
</dbReference>
<name>A0A183ERV6_9BILA</name>
<dbReference type="WBParaSite" id="GPUH_0002372701-mRNA-1">
    <property type="protein sequence ID" value="GPUH_0002372701-mRNA-1"/>
    <property type="gene ID" value="GPUH_0002372701"/>
</dbReference>